<comment type="caution">
    <text evidence="4">The sequence shown here is derived from an EMBL/GenBank/DDBJ whole genome shotgun (WGS) entry which is preliminary data.</text>
</comment>
<dbReference type="InterPro" id="IPR027450">
    <property type="entry name" value="AlkB-like"/>
</dbReference>
<dbReference type="InterPro" id="IPR000868">
    <property type="entry name" value="Isochorismatase-like_dom"/>
</dbReference>
<dbReference type="PANTHER" id="PTHR31212:SF5">
    <property type="entry name" value="ISOCHORISMATASE FAMILY PROTEIN FAMILY (AFU_ORTHOLOGUE AFUA_3G14500)"/>
    <property type="match status" value="1"/>
</dbReference>
<name>A0A9P3CL23_9PEZI</name>
<evidence type="ECO:0000313" key="5">
    <source>
        <dbReference type="Proteomes" id="UP000825890"/>
    </source>
</evidence>
<dbReference type="Gene3D" id="3.40.50.850">
    <property type="entry name" value="Isochorismatase-like"/>
    <property type="match status" value="1"/>
</dbReference>
<protein>
    <recommendedName>
        <fullName evidence="3">Fe2OG dioxygenase domain-containing protein</fullName>
    </recommendedName>
</protein>
<organism evidence="4 5">
    <name type="scientific">Cercospora kikuchii</name>
    <dbReference type="NCBI Taxonomy" id="84275"/>
    <lineage>
        <taxon>Eukaryota</taxon>
        <taxon>Fungi</taxon>
        <taxon>Dikarya</taxon>
        <taxon>Ascomycota</taxon>
        <taxon>Pezizomycotina</taxon>
        <taxon>Dothideomycetes</taxon>
        <taxon>Dothideomycetidae</taxon>
        <taxon>Mycosphaerellales</taxon>
        <taxon>Mycosphaerellaceae</taxon>
        <taxon>Cercospora</taxon>
    </lineage>
</organism>
<comment type="similarity">
    <text evidence="1">Belongs to the isochorismatase family.</text>
</comment>
<dbReference type="PANTHER" id="PTHR31212">
    <property type="entry name" value="ALPHA-KETOGLUTARATE-DEPENDENT DIOXYGENASE ALKB HOMOLOG 3"/>
    <property type="match status" value="1"/>
</dbReference>
<proteinExistence type="inferred from homology"/>
<dbReference type="Pfam" id="PF13532">
    <property type="entry name" value="2OG-FeII_Oxy_2"/>
    <property type="match status" value="1"/>
</dbReference>
<feature type="domain" description="Fe2OG dioxygenase" evidence="3">
    <location>
        <begin position="546"/>
        <end position="662"/>
    </location>
</feature>
<feature type="compositionally biased region" description="Basic residues" evidence="2">
    <location>
        <begin position="366"/>
        <end position="378"/>
    </location>
</feature>
<feature type="compositionally biased region" description="Polar residues" evidence="2">
    <location>
        <begin position="340"/>
        <end position="351"/>
    </location>
</feature>
<dbReference type="RefSeq" id="XP_044656912.1">
    <property type="nucleotide sequence ID" value="XM_044800977.1"/>
</dbReference>
<gene>
    <name evidence="4" type="ORF">CKM354_000569700</name>
</gene>
<dbReference type="GO" id="GO:0051213">
    <property type="term" value="F:dioxygenase activity"/>
    <property type="evidence" value="ECO:0007669"/>
    <property type="project" value="InterPro"/>
</dbReference>
<evidence type="ECO:0000313" key="4">
    <source>
        <dbReference type="EMBL" id="GIZ42425.1"/>
    </source>
</evidence>
<dbReference type="OrthoDB" id="445341at2759"/>
<evidence type="ECO:0000256" key="2">
    <source>
        <dbReference type="SAM" id="MobiDB-lite"/>
    </source>
</evidence>
<dbReference type="InterPro" id="IPR005123">
    <property type="entry name" value="Oxoglu/Fe-dep_dioxygenase_dom"/>
</dbReference>
<accession>A0A9P3CL23</accession>
<dbReference type="CDD" id="cd00431">
    <property type="entry name" value="cysteine_hydrolases"/>
    <property type="match status" value="1"/>
</dbReference>
<dbReference type="AlphaFoldDB" id="A0A9P3CL23"/>
<evidence type="ECO:0000259" key="3">
    <source>
        <dbReference type="PROSITE" id="PS51471"/>
    </source>
</evidence>
<dbReference type="Proteomes" id="UP000825890">
    <property type="component" value="Unassembled WGS sequence"/>
</dbReference>
<dbReference type="Pfam" id="PF00857">
    <property type="entry name" value="Isochorismatase"/>
    <property type="match status" value="1"/>
</dbReference>
<feature type="region of interest" description="Disordered" evidence="2">
    <location>
        <begin position="313"/>
        <end position="392"/>
    </location>
</feature>
<dbReference type="GeneID" id="68291272"/>
<sequence length="728" mass="80801">MSSLFALLSQQTPNLQTRKGLIVVDLQNDFVLPTGKLPVKETQFVDRIARLVPSFRQHGEVVWVRSEFLETRAVNGDDTPGDTVVAGGSLGIELDVPGDGHVSRGEKKYQVCSQVLFTRTTADRYKSSASFDEPDIGEDDEELFLSRTSTREPCCIRGSHGAEYADCFKPVMEGTDLQVTKTHYSAFAGTSLLMTLRSKLITDVYICGCMTNLSVYATAMDAARYGIEITLVEDCLGYRRFDRHQMAKRQLSDLMDANTVKASTLLSRFAADGADVEDSGTLQQLGGTLEADSDDDDSGDEISFSTVGLPRALFERRSEQSHTTRSAKYSRSAAPRPRITPTQYATPQSSQLHHRQVSDPPEERVRKARKGNQTKHAPHASSSKIGLIARDSPRRIPGQPWLEIIPLDYKASFDVTHPIAPVQDPEDFADDLSESQDLDEIMTDPVMGQPLFGEDKAQESAGSRIVHDFMSDATTLFEELNNEINWQTMFHQTGQVPRLVCCQATIDEDGSMPVYRHPSDQTLPVEKWTPTVEKIRQEAEKVAGHPLNHALIQLYRDGNDFISEHSDKTLDIVANSSIINASFGAQRTMRIRTKRDKSNMNSSPRTTYRVPMPHNSLIMMSLPTNAEYLHAINWDRRPACELTDAEKAYGGQRISLTFRHIGTYLNNDSTLIWGNGAVGKSKSAARSVINGDPTESERLIQAFGSENAASSINWSEIYGSGSDVLHLK</sequence>
<dbReference type="InterPro" id="IPR037151">
    <property type="entry name" value="AlkB-like_sf"/>
</dbReference>
<keyword evidence="5" id="KW-1185">Reference proteome</keyword>
<dbReference type="InterPro" id="IPR036380">
    <property type="entry name" value="Isochorismatase-like_sf"/>
</dbReference>
<evidence type="ECO:0000256" key="1">
    <source>
        <dbReference type="ARBA" id="ARBA00006336"/>
    </source>
</evidence>
<reference evidence="4 5" key="1">
    <citation type="submission" date="2021-01" db="EMBL/GenBank/DDBJ databases">
        <title>Cercospora kikuchii MAFF 305040 whole genome shotgun sequence.</title>
        <authorList>
            <person name="Kashiwa T."/>
            <person name="Suzuki T."/>
        </authorList>
    </citation>
    <scope>NUCLEOTIDE SEQUENCE [LARGE SCALE GENOMIC DNA]</scope>
    <source>
        <strain evidence="4 5">MAFF 305040</strain>
    </source>
</reference>
<dbReference type="PROSITE" id="PS51471">
    <property type="entry name" value="FE2OG_OXY"/>
    <property type="match status" value="1"/>
</dbReference>
<feature type="compositionally biased region" description="Basic and acidic residues" evidence="2">
    <location>
        <begin position="313"/>
        <end position="322"/>
    </location>
</feature>
<dbReference type="SUPFAM" id="SSF52499">
    <property type="entry name" value="Isochorismatase-like hydrolases"/>
    <property type="match status" value="1"/>
</dbReference>
<dbReference type="InterPro" id="IPR032854">
    <property type="entry name" value="ALKBH3"/>
</dbReference>
<dbReference type="Gene3D" id="2.60.120.590">
    <property type="entry name" value="Alpha-ketoglutarate-dependent dioxygenase AlkB-like"/>
    <property type="match status" value="1"/>
</dbReference>
<dbReference type="EMBL" id="BOLY01000003">
    <property type="protein sequence ID" value="GIZ42425.1"/>
    <property type="molecule type" value="Genomic_DNA"/>
</dbReference>
<dbReference type="GO" id="GO:0006307">
    <property type="term" value="P:DNA alkylation repair"/>
    <property type="evidence" value="ECO:0007669"/>
    <property type="project" value="InterPro"/>
</dbReference>
<dbReference type="SUPFAM" id="SSF51197">
    <property type="entry name" value="Clavaminate synthase-like"/>
    <property type="match status" value="1"/>
</dbReference>